<dbReference type="AlphaFoldDB" id="A0AAV2QX87"/>
<dbReference type="PIRSF" id="PIRSF000193">
    <property type="entry name" value="Pyrrol-5-carb_rd"/>
    <property type="match status" value="1"/>
</dbReference>
<feature type="domain" description="Pyrroline-5-carboxylate reductase dimerisation" evidence="10">
    <location>
        <begin position="165"/>
        <end position="266"/>
    </location>
</feature>
<keyword evidence="5 7" id="KW-0521">NADP</keyword>
<evidence type="ECO:0000313" key="12">
    <source>
        <dbReference type="Proteomes" id="UP001497623"/>
    </source>
</evidence>
<dbReference type="InterPro" id="IPR000304">
    <property type="entry name" value="Pyrroline-COOH_reductase"/>
</dbReference>
<evidence type="ECO:0000256" key="8">
    <source>
        <dbReference type="RuleBase" id="RU003903"/>
    </source>
</evidence>
<dbReference type="GO" id="GO:0055129">
    <property type="term" value="P:L-proline biosynthetic process"/>
    <property type="evidence" value="ECO:0007669"/>
    <property type="project" value="TreeGrafter"/>
</dbReference>
<comment type="catalytic activity">
    <reaction evidence="8">
        <text>L-proline + NADP(+) = (S)-1-pyrroline-5-carboxylate + NADPH + 2 H(+)</text>
        <dbReference type="Rhea" id="RHEA:14109"/>
        <dbReference type="ChEBI" id="CHEBI:15378"/>
        <dbReference type="ChEBI" id="CHEBI:17388"/>
        <dbReference type="ChEBI" id="CHEBI:57783"/>
        <dbReference type="ChEBI" id="CHEBI:58349"/>
        <dbReference type="ChEBI" id="CHEBI:60039"/>
        <dbReference type="EC" id="1.5.1.2"/>
    </reaction>
</comment>
<comment type="caution">
    <text evidence="11">The sequence shown here is derived from an EMBL/GenBank/DDBJ whole genome shotgun (WGS) entry which is preliminary data.</text>
</comment>
<gene>
    <name evidence="11" type="ORF">MNOR_LOCUS17051</name>
</gene>
<dbReference type="FunFam" id="1.10.3730.10:FF:000001">
    <property type="entry name" value="Pyrroline-5-carboxylate reductase"/>
    <property type="match status" value="1"/>
</dbReference>
<dbReference type="SUPFAM" id="SSF48179">
    <property type="entry name" value="6-phosphogluconate dehydrogenase C-terminal domain-like"/>
    <property type="match status" value="1"/>
</dbReference>
<dbReference type="Pfam" id="PF03807">
    <property type="entry name" value="F420_oxidored"/>
    <property type="match status" value="1"/>
</dbReference>
<reference evidence="11 12" key="1">
    <citation type="submission" date="2024-05" db="EMBL/GenBank/DDBJ databases">
        <authorList>
            <person name="Wallberg A."/>
        </authorList>
    </citation>
    <scope>NUCLEOTIDE SEQUENCE [LARGE SCALE GENOMIC DNA]</scope>
</reference>
<feature type="non-terminal residue" evidence="11">
    <location>
        <position position="272"/>
    </location>
</feature>
<dbReference type="Proteomes" id="UP001497623">
    <property type="component" value="Unassembled WGS sequence"/>
</dbReference>
<evidence type="ECO:0000313" key="11">
    <source>
        <dbReference type="EMBL" id="CAL4101604.1"/>
    </source>
</evidence>
<evidence type="ECO:0000256" key="1">
    <source>
        <dbReference type="ARBA" id="ARBA00005205"/>
    </source>
</evidence>
<dbReference type="InterPro" id="IPR029036">
    <property type="entry name" value="P5CR_dimer"/>
</dbReference>
<name>A0AAV2QX87_MEGNR</name>
<evidence type="ECO:0000256" key="7">
    <source>
        <dbReference type="PIRSR" id="PIRSR000193-1"/>
    </source>
</evidence>
<dbReference type="Gene3D" id="1.10.3730.10">
    <property type="entry name" value="ProC C-terminal domain-like"/>
    <property type="match status" value="1"/>
</dbReference>
<keyword evidence="8" id="KW-0028">Amino-acid biosynthesis</keyword>
<dbReference type="SUPFAM" id="SSF51735">
    <property type="entry name" value="NAD(P)-binding Rossmann-fold domains"/>
    <property type="match status" value="1"/>
</dbReference>
<feature type="binding site" evidence="7">
    <location>
        <position position="59"/>
    </location>
    <ligand>
        <name>NADPH</name>
        <dbReference type="ChEBI" id="CHEBI:57783"/>
    </ligand>
</feature>
<keyword evidence="4 8" id="KW-0641">Proline biosynthesis</keyword>
<evidence type="ECO:0000259" key="9">
    <source>
        <dbReference type="Pfam" id="PF03807"/>
    </source>
</evidence>
<keyword evidence="12" id="KW-1185">Reference proteome</keyword>
<evidence type="ECO:0000256" key="6">
    <source>
        <dbReference type="ARBA" id="ARBA00023002"/>
    </source>
</evidence>
<dbReference type="PANTHER" id="PTHR11645">
    <property type="entry name" value="PYRROLINE-5-CARBOXYLATE REDUCTASE"/>
    <property type="match status" value="1"/>
</dbReference>
<evidence type="ECO:0000256" key="5">
    <source>
        <dbReference type="ARBA" id="ARBA00022857"/>
    </source>
</evidence>
<dbReference type="Gene3D" id="3.40.50.720">
    <property type="entry name" value="NAD(P)-binding Rossmann-like Domain"/>
    <property type="match status" value="1"/>
</dbReference>
<feature type="domain" description="Pyrroline-5-carboxylate reductase catalytic N-terminal" evidence="9">
    <location>
        <begin position="23"/>
        <end position="87"/>
    </location>
</feature>
<dbReference type="NCBIfam" id="TIGR00112">
    <property type="entry name" value="proC"/>
    <property type="match status" value="1"/>
</dbReference>
<evidence type="ECO:0000259" key="10">
    <source>
        <dbReference type="Pfam" id="PF14748"/>
    </source>
</evidence>
<protein>
    <recommendedName>
        <fullName evidence="3 8">Pyrroline-5-carboxylate reductase</fullName>
        <ecNumber evidence="3 8">1.5.1.2</ecNumber>
    </recommendedName>
</protein>
<comment type="pathway">
    <text evidence="1 8">Amino-acid biosynthesis; L-proline biosynthesis; L-proline from L-glutamate 5-semialdehyde: step 1/1.</text>
</comment>
<keyword evidence="6 8" id="KW-0560">Oxidoreductase</keyword>
<dbReference type="InterPro" id="IPR028939">
    <property type="entry name" value="P5C_Rdtase_cat_N"/>
</dbReference>
<evidence type="ECO:0000256" key="4">
    <source>
        <dbReference type="ARBA" id="ARBA00022650"/>
    </source>
</evidence>
<dbReference type="PROSITE" id="PS00521">
    <property type="entry name" value="P5CR"/>
    <property type="match status" value="1"/>
</dbReference>
<evidence type="ECO:0000256" key="2">
    <source>
        <dbReference type="ARBA" id="ARBA00005525"/>
    </source>
</evidence>
<dbReference type="InterPro" id="IPR036291">
    <property type="entry name" value="NAD(P)-bd_dom_sf"/>
</dbReference>
<sequence>MGGMPLTFAGRMKLVPEACQGILTSRIVKAENIIASCPKTDQHLLDQMKVMGCETTNNNVEAAGSSDVVLVGVKPNIVPRVLHDIKSCVTPKSPLVTSVALGVTIDSMESILPDASRVIRTMPNIPALVNCGASVYSKGTYATADDVTLTKRLLLSVGTADEVPETFMDAITGLSGAGPAYVFVVLEALADGGVKMGLPRPLAQKLAAQTIMGAAKMAIETGKHPGQLKDEVCSPGGCTIQGVAALEAGGVRASFIDAVTQATLKSLQTAGK</sequence>
<proteinExistence type="inferred from homology"/>
<accession>A0AAV2QX87</accession>
<dbReference type="EMBL" id="CAXKWB010011495">
    <property type="protein sequence ID" value="CAL4101604.1"/>
    <property type="molecule type" value="Genomic_DNA"/>
</dbReference>
<dbReference type="GO" id="GO:0004735">
    <property type="term" value="F:pyrroline-5-carboxylate reductase activity"/>
    <property type="evidence" value="ECO:0007669"/>
    <property type="project" value="UniProtKB-EC"/>
</dbReference>
<dbReference type="Pfam" id="PF14748">
    <property type="entry name" value="P5CR_dimer"/>
    <property type="match status" value="1"/>
</dbReference>
<dbReference type="PANTHER" id="PTHR11645:SF62">
    <property type="entry name" value="PYRROLINE-5-CARBOXYLATE REDUCTASE"/>
    <property type="match status" value="1"/>
</dbReference>
<evidence type="ECO:0000256" key="3">
    <source>
        <dbReference type="ARBA" id="ARBA00012855"/>
    </source>
</evidence>
<dbReference type="HAMAP" id="MF_01925">
    <property type="entry name" value="P5C_reductase"/>
    <property type="match status" value="1"/>
</dbReference>
<dbReference type="EC" id="1.5.1.2" evidence="3 8"/>
<comment type="similarity">
    <text evidence="2 8">Belongs to the pyrroline-5-carboxylate reductase family.</text>
</comment>
<dbReference type="InterPro" id="IPR008927">
    <property type="entry name" value="6-PGluconate_DH-like_C_sf"/>
</dbReference>
<organism evidence="11 12">
    <name type="scientific">Meganyctiphanes norvegica</name>
    <name type="common">Northern krill</name>
    <name type="synonym">Thysanopoda norvegica</name>
    <dbReference type="NCBI Taxonomy" id="48144"/>
    <lineage>
        <taxon>Eukaryota</taxon>
        <taxon>Metazoa</taxon>
        <taxon>Ecdysozoa</taxon>
        <taxon>Arthropoda</taxon>
        <taxon>Crustacea</taxon>
        <taxon>Multicrustacea</taxon>
        <taxon>Malacostraca</taxon>
        <taxon>Eumalacostraca</taxon>
        <taxon>Eucarida</taxon>
        <taxon>Euphausiacea</taxon>
        <taxon>Euphausiidae</taxon>
        <taxon>Meganyctiphanes</taxon>
    </lineage>
</organism>
<dbReference type="InterPro" id="IPR053790">
    <property type="entry name" value="P5CR-like_CS"/>
</dbReference>